<accession>A0ABS5W6C3</accession>
<protein>
    <submittedName>
        <fullName evidence="7">Benzoylformate decarboxylase</fullName>
        <ecNumber evidence="7">4.1.1.7</ecNumber>
    </submittedName>
</protein>
<name>A0ABS5W6C3_9SPHN</name>
<dbReference type="InterPro" id="IPR012001">
    <property type="entry name" value="Thiamin_PyroP_enz_TPP-bd_dom"/>
</dbReference>
<dbReference type="Gene3D" id="3.40.50.970">
    <property type="match status" value="2"/>
</dbReference>
<feature type="domain" description="Thiamine pyrophosphate enzyme TPP-binding" evidence="5">
    <location>
        <begin position="380"/>
        <end position="511"/>
    </location>
</feature>
<evidence type="ECO:0000256" key="3">
    <source>
        <dbReference type="RuleBase" id="RU362132"/>
    </source>
</evidence>
<keyword evidence="8" id="KW-1185">Reference proteome</keyword>
<evidence type="ECO:0000313" key="7">
    <source>
        <dbReference type="EMBL" id="MBT2134902.1"/>
    </source>
</evidence>
<comment type="caution">
    <text evidence="7">The sequence shown here is derived from an EMBL/GenBank/DDBJ whole genome shotgun (WGS) entry which is preliminary data.</text>
</comment>
<dbReference type="InterPro" id="IPR011766">
    <property type="entry name" value="TPP_enzyme_TPP-bd"/>
</dbReference>
<dbReference type="InterPro" id="IPR045229">
    <property type="entry name" value="TPP_enz"/>
</dbReference>
<dbReference type="SUPFAM" id="SSF52518">
    <property type="entry name" value="Thiamin diphosphate-binding fold (THDP-binding)"/>
    <property type="match status" value="2"/>
</dbReference>
<dbReference type="NCBIfam" id="NF005485">
    <property type="entry name" value="PRK07092.1"/>
    <property type="match status" value="1"/>
</dbReference>
<feature type="domain" description="Thiamine pyrophosphate enzyme central" evidence="4">
    <location>
        <begin position="186"/>
        <end position="321"/>
    </location>
</feature>
<dbReference type="PANTHER" id="PTHR18968">
    <property type="entry name" value="THIAMINE PYROPHOSPHATE ENZYMES"/>
    <property type="match status" value="1"/>
</dbReference>
<feature type="domain" description="Thiamine pyrophosphate enzyme N-terminal TPP-binding" evidence="6">
    <location>
        <begin position="3"/>
        <end position="105"/>
    </location>
</feature>
<dbReference type="GO" id="GO:0050695">
    <property type="term" value="F:benzoylformate decarboxylase activity"/>
    <property type="evidence" value="ECO:0007669"/>
    <property type="project" value="UniProtKB-EC"/>
</dbReference>
<sequence>MPTVREAAFRVFEHFGVDRLFGNPGSTELPMLKAMPEGFRYVLGLNEAVVVGMADGFARSSGKPALVNLHSSAGTGHSLGNLFTAWKNNTPIVVTAGQQARSILPHDPFLFAERPTEFPRPYVKYAIEPARAEDVPLALVRAFVTAMTPPMGPCFVSIPVDDWERECDWPPLPDLTLRAVPSATGIERLAAMIDQSQKPALVIGTGVANAGGWEAAIKLAEKAGCSVWAAPYAARETFPENHPQFSGFLPAWRDKLRGLLAPHDAILVVGAPVFTYHVEGEGPHWPEHAALMALSDDPQHLASLPGGGGVLGDVADGLAQLARRVNARAFTGKSHQLKDPEPAMTSAYVLKRIAALRPERAVIVEEAPTARGPEHDTLPITREGGFYTCASGGLGYSLPAAVGVAKGQPDKVIAILGDGSAMYTIQGLFSAREEQANVSFVILNNGAYAALTGFSAEFGMNHVPGCDLTGLDFVKLAEAQGLAARLVDSVEDLDQALSWSFAQTGPTLLDVRIEYAIHSH</sequence>
<dbReference type="InterPro" id="IPR029061">
    <property type="entry name" value="THDP-binding"/>
</dbReference>
<dbReference type="Proteomes" id="UP000811255">
    <property type="component" value="Unassembled WGS sequence"/>
</dbReference>
<dbReference type="Pfam" id="PF02775">
    <property type="entry name" value="TPP_enzyme_C"/>
    <property type="match status" value="1"/>
</dbReference>
<dbReference type="InterPro" id="IPR029035">
    <property type="entry name" value="DHS-like_NAD/FAD-binding_dom"/>
</dbReference>
<dbReference type="InterPro" id="IPR012000">
    <property type="entry name" value="Thiamin_PyroP_enz_cen_dom"/>
</dbReference>
<dbReference type="RefSeq" id="WP_214536509.1">
    <property type="nucleotide sequence ID" value="NZ_JAHFVK010000002.1"/>
</dbReference>
<evidence type="ECO:0000256" key="2">
    <source>
        <dbReference type="ARBA" id="ARBA00023052"/>
    </source>
</evidence>
<dbReference type="CDD" id="cd07035">
    <property type="entry name" value="TPP_PYR_POX_like"/>
    <property type="match status" value="1"/>
</dbReference>
<dbReference type="SUPFAM" id="SSF52467">
    <property type="entry name" value="DHS-like NAD/FAD-binding domain"/>
    <property type="match status" value="1"/>
</dbReference>
<dbReference type="Pfam" id="PF02776">
    <property type="entry name" value="TPP_enzyme_N"/>
    <property type="match status" value="1"/>
</dbReference>
<evidence type="ECO:0000259" key="6">
    <source>
        <dbReference type="Pfam" id="PF02776"/>
    </source>
</evidence>
<dbReference type="PANTHER" id="PTHR18968:SF133">
    <property type="entry name" value="BENZOYLFORMATE DECARBOXYLASE"/>
    <property type="match status" value="1"/>
</dbReference>
<keyword evidence="7" id="KW-0456">Lyase</keyword>
<proteinExistence type="inferred from homology"/>
<dbReference type="EC" id="4.1.1.7" evidence="7"/>
<evidence type="ECO:0000259" key="5">
    <source>
        <dbReference type="Pfam" id="PF02775"/>
    </source>
</evidence>
<evidence type="ECO:0000256" key="1">
    <source>
        <dbReference type="ARBA" id="ARBA00007812"/>
    </source>
</evidence>
<dbReference type="CDD" id="cd02002">
    <property type="entry name" value="TPP_BFDC"/>
    <property type="match status" value="1"/>
</dbReference>
<comment type="similarity">
    <text evidence="1 3">Belongs to the TPP enzyme family.</text>
</comment>
<evidence type="ECO:0000259" key="4">
    <source>
        <dbReference type="Pfam" id="PF00205"/>
    </source>
</evidence>
<dbReference type="Pfam" id="PF00205">
    <property type="entry name" value="TPP_enzyme_M"/>
    <property type="match status" value="1"/>
</dbReference>
<gene>
    <name evidence="7" type="primary">mdlC</name>
    <name evidence="7" type="ORF">KK137_11210</name>
</gene>
<dbReference type="EMBL" id="JAHFVK010000002">
    <property type="protein sequence ID" value="MBT2134902.1"/>
    <property type="molecule type" value="Genomic_DNA"/>
</dbReference>
<dbReference type="Gene3D" id="3.40.50.1220">
    <property type="entry name" value="TPP-binding domain"/>
    <property type="match status" value="1"/>
</dbReference>
<reference evidence="7 8" key="1">
    <citation type="submission" date="2021-05" db="EMBL/GenBank/DDBJ databases">
        <title>Croceibacterium sp. LX-88 genome sequence.</title>
        <authorList>
            <person name="Luo X."/>
        </authorList>
    </citation>
    <scope>NUCLEOTIDE SEQUENCE [LARGE SCALE GENOMIC DNA]</scope>
    <source>
        <strain evidence="7 8">LX-88</strain>
    </source>
</reference>
<keyword evidence="2 3" id="KW-0786">Thiamine pyrophosphate</keyword>
<evidence type="ECO:0000313" key="8">
    <source>
        <dbReference type="Proteomes" id="UP000811255"/>
    </source>
</evidence>
<organism evidence="7 8">
    <name type="scientific">Croceibacterium selenioxidans</name>
    <dbReference type="NCBI Taxonomy" id="2838833"/>
    <lineage>
        <taxon>Bacteria</taxon>
        <taxon>Pseudomonadati</taxon>
        <taxon>Pseudomonadota</taxon>
        <taxon>Alphaproteobacteria</taxon>
        <taxon>Sphingomonadales</taxon>
        <taxon>Erythrobacteraceae</taxon>
        <taxon>Croceibacterium</taxon>
    </lineage>
</organism>